<proteinExistence type="predicted"/>
<organism evidence="2 3">
    <name type="scientific">Bodo saltans</name>
    <name type="common">Flagellated protozoan</name>
    <dbReference type="NCBI Taxonomy" id="75058"/>
    <lineage>
        <taxon>Eukaryota</taxon>
        <taxon>Discoba</taxon>
        <taxon>Euglenozoa</taxon>
        <taxon>Kinetoplastea</taxon>
        <taxon>Metakinetoplastina</taxon>
        <taxon>Eubodonida</taxon>
        <taxon>Bodonidae</taxon>
        <taxon>Bodo</taxon>
    </lineage>
</organism>
<dbReference type="EMBL" id="CYKH01002075">
    <property type="protein sequence ID" value="CUG92700.1"/>
    <property type="molecule type" value="Genomic_DNA"/>
</dbReference>
<accession>A0A0S4JMF4</accession>
<sequence>MKQKASQMGSSARSVLGVVCVLLLLLLGFNFSPAALQRASSTMNLPHNDSAEEVTDEVRLELAREDEVKLRPRKPLETSPRCSPPPATSTTLQSRPPHDQQMSSSPPSAVFSVGEPRDIGYYFGAGGLTKRFGSTLSSSLKLTKAHLNNGMVAPFAPAAEPLHDREDSTRGMPQRYPNHTGLLHIAPTLPFP</sequence>
<keyword evidence="3" id="KW-1185">Reference proteome</keyword>
<evidence type="ECO:0000313" key="3">
    <source>
        <dbReference type="Proteomes" id="UP000051952"/>
    </source>
</evidence>
<feature type="non-terminal residue" evidence="2">
    <location>
        <position position="192"/>
    </location>
</feature>
<protein>
    <submittedName>
        <fullName evidence="2">Membrane-associated protein, putative</fullName>
    </submittedName>
</protein>
<name>A0A0S4JMF4_BODSA</name>
<feature type="compositionally biased region" description="Polar residues" evidence="1">
    <location>
        <begin position="88"/>
        <end position="107"/>
    </location>
</feature>
<evidence type="ECO:0000256" key="1">
    <source>
        <dbReference type="SAM" id="MobiDB-lite"/>
    </source>
</evidence>
<dbReference type="Proteomes" id="UP000051952">
    <property type="component" value="Unassembled WGS sequence"/>
</dbReference>
<dbReference type="AlphaFoldDB" id="A0A0S4JMF4"/>
<feature type="compositionally biased region" description="Basic and acidic residues" evidence="1">
    <location>
        <begin position="67"/>
        <end position="76"/>
    </location>
</feature>
<dbReference type="VEuPathDB" id="TriTrypDB:BSAL_38925"/>
<evidence type="ECO:0000313" key="2">
    <source>
        <dbReference type="EMBL" id="CUG92700.1"/>
    </source>
</evidence>
<feature type="region of interest" description="Disordered" evidence="1">
    <location>
        <begin position="67"/>
        <end position="110"/>
    </location>
</feature>
<gene>
    <name evidence="2" type="ORF">BSAL_38925</name>
</gene>
<reference evidence="3" key="1">
    <citation type="submission" date="2015-09" db="EMBL/GenBank/DDBJ databases">
        <authorList>
            <consortium name="Pathogen Informatics"/>
        </authorList>
    </citation>
    <scope>NUCLEOTIDE SEQUENCE [LARGE SCALE GENOMIC DNA]</scope>
    <source>
        <strain evidence="3">Lake Konstanz</strain>
    </source>
</reference>